<name>A0ABZ1WD05_9ACTN</name>
<reference evidence="1 2" key="1">
    <citation type="submission" date="2022-10" db="EMBL/GenBank/DDBJ databases">
        <title>The complete genomes of actinobacterial strains from the NBC collection.</title>
        <authorList>
            <person name="Joergensen T.S."/>
            <person name="Alvarez Arevalo M."/>
            <person name="Sterndorff E.B."/>
            <person name="Faurdal D."/>
            <person name="Vuksanovic O."/>
            <person name="Mourched A.-S."/>
            <person name="Charusanti P."/>
            <person name="Shaw S."/>
            <person name="Blin K."/>
            <person name="Weber T."/>
        </authorList>
    </citation>
    <scope>NUCLEOTIDE SEQUENCE [LARGE SCALE GENOMIC DNA]</scope>
    <source>
        <strain evidence="1 2">NBC_01247</strain>
    </source>
</reference>
<dbReference type="Proteomes" id="UP001432014">
    <property type="component" value="Chromosome"/>
</dbReference>
<evidence type="ECO:0000313" key="1">
    <source>
        <dbReference type="EMBL" id="WUS58733.1"/>
    </source>
</evidence>
<keyword evidence="2" id="KW-1185">Reference proteome</keyword>
<protein>
    <submittedName>
        <fullName evidence="1">Uncharacterized protein</fullName>
    </submittedName>
</protein>
<dbReference type="EMBL" id="CP108482">
    <property type="protein sequence ID" value="WUS58733.1"/>
    <property type="molecule type" value="Genomic_DNA"/>
</dbReference>
<organism evidence="1 2">
    <name type="scientific">Kitasatospora herbaricolor</name>
    <dbReference type="NCBI Taxonomy" id="68217"/>
    <lineage>
        <taxon>Bacteria</taxon>
        <taxon>Bacillati</taxon>
        <taxon>Actinomycetota</taxon>
        <taxon>Actinomycetes</taxon>
        <taxon>Kitasatosporales</taxon>
        <taxon>Streptomycetaceae</taxon>
        <taxon>Kitasatospora</taxon>
    </lineage>
</organism>
<proteinExistence type="predicted"/>
<gene>
    <name evidence="1" type="ORF">OG469_26420</name>
</gene>
<sequence>MFCMLPVLLGMHVAIANCRRELVRIGRNWNIRLYGGLDSGGLDHPA</sequence>
<accession>A0ABZ1WD05</accession>
<evidence type="ECO:0000313" key="2">
    <source>
        <dbReference type="Proteomes" id="UP001432014"/>
    </source>
</evidence>
<dbReference type="RefSeq" id="WP_329495076.1">
    <property type="nucleotide sequence ID" value="NZ_CP108460.1"/>
</dbReference>